<reference evidence="1 3" key="1">
    <citation type="submission" date="2013-02" db="EMBL/GenBank/DDBJ databases">
        <title>The Genome Sequence of Enterococcus moraviensis BAA-383.</title>
        <authorList>
            <consortium name="The Broad Institute Genome Sequencing Platform"/>
            <consortium name="The Broad Institute Genome Sequencing Center for Infectious Disease"/>
            <person name="Earl A.M."/>
            <person name="Gilmore M.S."/>
            <person name="Lebreton F."/>
            <person name="Walker B."/>
            <person name="Young S.K."/>
            <person name="Zeng Q."/>
            <person name="Gargeya S."/>
            <person name="Fitzgerald M."/>
            <person name="Haas B."/>
            <person name="Abouelleil A."/>
            <person name="Alvarado L."/>
            <person name="Arachchi H.M."/>
            <person name="Berlin A.M."/>
            <person name="Chapman S.B."/>
            <person name="Dewar J."/>
            <person name="Goldberg J."/>
            <person name="Griggs A."/>
            <person name="Gujja S."/>
            <person name="Hansen M."/>
            <person name="Howarth C."/>
            <person name="Imamovic A."/>
            <person name="Larimer J."/>
            <person name="McCowan C."/>
            <person name="Murphy C."/>
            <person name="Neiman D."/>
            <person name="Pearson M."/>
            <person name="Priest M."/>
            <person name="Roberts A."/>
            <person name="Saif S."/>
            <person name="Shea T."/>
            <person name="Sisk P."/>
            <person name="Sykes S."/>
            <person name="Wortman J."/>
            <person name="Nusbaum C."/>
            <person name="Birren B."/>
        </authorList>
    </citation>
    <scope>NUCLEOTIDE SEQUENCE [LARGE SCALE GENOMIC DNA]</scope>
    <source>
        <strain evidence="1 3">ATCC BAA-383</strain>
    </source>
</reference>
<evidence type="ECO:0000313" key="1">
    <source>
        <dbReference type="EMBL" id="EOI06886.1"/>
    </source>
</evidence>
<evidence type="ECO:0000313" key="3">
    <source>
        <dbReference type="Proteomes" id="UP000013781"/>
    </source>
</evidence>
<reference evidence="2 4" key="2">
    <citation type="submission" date="2013-03" db="EMBL/GenBank/DDBJ databases">
        <title>The Genome Sequence of Enterococcus moraviensis BAA-383 (PacBio/Illumina hybrid assembly).</title>
        <authorList>
            <consortium name="The Broad Institute Genomics Platform"/>
            <consortium name="The Broad Institute Genome Sequencing Center for Infectious Disease"/>
            <person name="Earl A."/>
            <person name="Russ C."/>
            <person name="Gilmore M."/>
            <person name="Surin D."/>
            <person name="Walker B."/>
            <person name="Young S."/>
            <person name="Zeng Q."/>
            <person name="Gargeya S."/>
            <person name="Fitzgerald M."/>
            <person name="Haas B."/>
            <person name="Abouelleil A."/>
            <person name="Allen A.W."/>
            <person name="Alvarado L."/>
            <person name="Arachchi H.M."/>
            <person name="Berlin A.M."/>
            <person name="Chapman S.B."/>
            <person name="Gainer-Dewar J."/>
            <person name="Goldberg J."/>
            <person name="Griggs A."/>
            <person name="Gujja S."/>
            <person name="Hansen M."/>
            <person name="Howarth C."/>
            <person name="Imamovic A."/>
            <person name="Ireland A."/>
            <person name="Larimer J."/>
            <person name="McCowan C."/>
            <person name="Murphy C."/>
            <person name="Pearson M."/>
            <person name="Poon T.W."/>
            <person name="Priest M."/>
            <person name="Roberts A."/>
            <person name="Saif S."/>
            <person name="Shea T."/>
            <person name="Sisk P."/>
            <person name="Sykes S."/>
            <person name="Wortman J."/>
            <person name="Nusbaum C."/>
            <person name="Birren B."/>
        </authorList>
    </citation>
    <scope>NUCLEOTIDE SEQUENCE [LARGE SCALE GENOMIC DNA]</scope>
    <source>
        <strain evidence="2 4">ATCC BAA-383</strain>
    </source>
</reference>
<dbReference type="Proteomes" id="UP000013781">
    <property type="component" value="Unassembled WGS sequence"/>
</dbReference>
<dbReference type="AlphaFoldDB" id="R2RGW4"/>
<dbReference type="EMBL" id="ASWB01000004">
    <property type="protein sequence ID" value="EOT65229.1"/>
    <property type="molecule type" value="Genomic_DNA"/>
</dbReference>
<protein>
    <submittedName>
        <fullName evidence="1">Uncharacterized protein</fullName>
    </submittedName>
</protein>
<keyword evidence="4" id="KW-1185">Reference proteome</keyword>
<evidence type="ECO:0000313" key="4">
    <source>
        <dbReference type="Proteomes" id="UP000014157"/>
    </source>
</evidence>
<organism evidence="1 3">
    <name type="scientific">Enterococcus moraviensis ATCC BAA-383</name>
    <dbReference type="NCBI Taxonomy" id="1158609"/>
    <lineage>
        <taxon>Bacteria</taxon>
        <taxon>Bacillati</taxon>
        <taxon>Bacillota</taxon>
        <taxon>Bacilli</taxon>
        <taxon>Lactobacillales</taxon>
        <taxon>Enterococcaceae</taxon>
        <taxon>Enterococcus</taxon>
    </lineage>
</organism>
<dbReference type="EMBL" id="AJAS01000002">
    <property type="protein sequence ID" value="EOI06886.1"/>
    <property type="molecule type" value="Genomic_DNA"/>
</dbReference>
<dbReference type="Proteomes" id="UP000014157">
    <property type="component" value="Unassembled WGS sequence"/>
</dbReference>
<evidence type="ECO:0000313" key="2">
    <source>
        <dbReference type="EMBL" id="EOT65229.1"/>
    </source>
</evidence>
<accession>R2RGW4</accession>
<name>R2RGW4_9ENTE</name>
<comment type="caution">
    <text evidence="1">The sequence shown here is derived from an EMBL/GenBank/DDBJ whole genome shotgun (WGS) entry which is preliminary data.</text>
</comment>
<dbReference type="HOGENOM" id="CLU_3403414_0_0_9"/>
<sequence>MQAMAVAEIKDEYKNKVDADLKIVPGYPEK</sequence>
<proteinExistence type="predicted"/>
<gene>
    <name evidence="2" type="ORF">I586_02963</name>
    <name evidence="1" type="ORF">UAY_00228</name>
</gene>